<dbReference type="Proteomes" id="UP000789342">
    <property type="component" value="Unassembled WGS sequence"/>
</dbReference>
<dbReference type="OrthoDB" id="2431368at2759"/>
<name>A0A9N9I595_9GLOM</name>
<dbReference type="PANTHER" id="PTHR10322">
    <property type="entry name" value="DNA POLYMERASE CATALYTIC SUBUNIT"/>
    <property type="match status" value="1"/>
</dbReference>
<dbReference type="InterPro" id="IPR012337">
    <property type="entry name" value="RNaseH-like_sf"/>
</dbReference>
<dbReference type="Pfam" id="PF24055">
    <property type="entry name" value="POL3_N"/>
    <property type="match status" value="1"/>
</dbReference>
<evidence type="ECO:0000256" key="1">
    <source>
        <dbReference type="ARBA" id="ARBA00024411"/>
    </source>
</evidence>
<dbReference type="InterPro" id="IPR036397">
    <property type="entry name" value="RNaseH_sf"/>
</dbReference>
<evidence type="ECO:0000256" key="2">
    <source>
        <dbReference type="ARBA" id="ARBA00049244"/>
    </source>
</evidence>
<organism evidence="6 7">
    <name type="scientific">Acaulospora morrowiae</name>
    <dbReference type="NCBI Taxonomy" id="94023"/>
    <lineage>
        <taxon>Eukaryota</taxon>
        <taxon>Fungi</taxon>
        <taxon>Fungi incertae sedis</taxon>
        <taxon>Mucoromycota</taxon>
        <taxon>Glomeromycotina</taxon>
        <taxon>Glomeromycetes</taxon>
        <taxon>Diversisporales</taxon>
        <taxon>Acaulosporaceae</taxon>
        <taxon>Acaulospora</taxon>
    </lineage>
</organism>
<dbReference type="InterPro" id="IPR050240">
    <property type="entry name" value="DNA_pol_type-B"/>
</dbReference>
<keyword evidence="7" id="KW-1185">Reference proteome</keyword>
<feature type="domain" description="DNA-directed DNA polymerase family B exonuclease" evidence="4">
    <location>
        <begin position="195"/>
        <end position="293"/>
    </location>
</feature>
<feature type="non-terminal residue" evidence="6">
    <location>
        <position position="293"/>
    </location>
</feature>
<evidence type="ECO:0000256" key="3">
    <source>
        <dbReference type="SAM" id="MobiDB-lite"/>
    </source>
</evidence>
<sequence length="293" mass="33331">MSLTIGTSMHGTKKQGSTNATMSTVRSTFEDQLALLQENSQVSEKHRQNWARPSVPNIDPEVDSIIFQQFEVDESIDYTSPTKSPMIRMFGITETGNSVLCDVKGFLPYFYVPAPIGFKNDDVTDFQSDLEFALQKEFNSHGRQLIVKVEINLKETIQGYHGNNKSPFIKPFDYCVRIIEAGNFKFKERHLGQATFESNIVYVLRYMIDCKVTGGNWIELPPKSYRIKQKSEQVSHCQIELVTRYDQFISHAPDGEWSKVAPVRILSFDIECAGRKGIFPEAKVDPVIQIANM</sequence>
<dbReference type="AlphaFoldDB" id="A0A9N9I595"/>
<dbReference type="GO" id="GO:0045004">
    <property type="term" value="P:DNA replication proofreading"/>
    <property type="evidence" value="ECO:0007669"/>
    <property type="project" value="TreeGrafter"/>
</dbReference>
<dbReference type="InterPro" id="IPR056435">
    <property type="entry name" value="DPOD/Z_N"/>
</dbReference>
<dbReference type="Gene3D" id="2.40.50.730">
    <property type="match status" value="2"/>
</dbReference>
<dbReference type="GO" id="GO:0003676">
    <property type="term" value="F:nucleic acid binding"/>
    <property type="evidence" value="ECO:0007669"/>
    <property type="project" value="InterPro"/>
</dbReference>
<evidence type="ECO:0000259" key="5">
    <source>
        <dbReference type="Pfam" id="PF24055"/>
    </source>
</evidence>
<evidence type="ECO:0000313" key="7">
    <source>
        <dbReference type="Proteomes" id="UP000789342"/>
    </source>
</evidence>
<evidence type="ECO:0000313" key="6">
    <source>
        <dbReference type="EMBL" id="CAG8721053.1"/>
    </source>
</evidence>
<reference evidence="6" key="1">
    <citation type="submission" date="2021-06" db="EMBL/GenBank/DDBJ databases">
        <authorList>
            <person name="Kallberg Y."/>
            <person name="Tangrot J."/>
            <person name="Rosling A."/>
        </authorList>
    </citation>
    <scope>NUCLEOTIDE SEQUENCE</scope>
    <source>
        <strain evidence="6">CL551</strain>
    </source>
</reference>
<protein>
    <recommendedName>
        <fullName evidence="1">DNA polymerase delta catalytic subunit</fullName>
    </recommendedName>
</protein>
<feature type="domain" description="DNA polymerase delta/zeta catalytic subunit N-terminal" evidence="5">
    <location>
        <begin position="105"/>
        <end position="170"/>
    </location>
</feature>
<dbReference type="GO" id="GO:0003887">
    <property type="term" value="F:DNA-directed DNA polymerase activity"/>
    <property type="evidence" value="ECO:0007669"/>
    <property type="project" value="UniProtKB-EC"/>
</dbReference>
<dbReference type="PANTHER" id="PTHR10322:SF23">
    <property type="entry name" value="DNA POLYMERASE DELTA CATALYTIC SUBUNIT"/>
    <property type="match status" value="1"/>
</dbReference>
<dbReference type="GO" id="GO:0006287">
    <property type="term" value="P:base-excision repair, gap-filling"/>
    <property type="evidence" value="ECO:0007669"/>
    <property type="project" value="TreeGrafter"/>
</dbReference>
<dbReference type="Pfam" id="PF03104">
    <property type="entry name" value="DNA_pol_B_exo1"/>
    <property type="match status" value="1"/>
</dbReference>
<dbReference type="GO" id="GO:0006297">
    <property type="term" value="P:nucleotide-excision repair, DNA gap filling"/>
    <property type="evidence" value="ECO:0007669"/>
    <property type="project" value="TreeGrafter"/>
</dbReference>
<feature type="region of interest" description="Disordered" evidence="3">
    <location>
        <begin position="1"/>
        <end position="21"/>
    </location>
</feature>
<evidence type="ECO:0000259" key="4">
    <source>
        <dbReference type="Pfam" id="PF03104"/>
    </source>
</evidence>
<accession>A0A9N9I595</accession>
<dbReference type="GO" id="GO:0043625">
    <property type="term" value="C:delta DNA polymerase complex"/>
    <property type="evidence" value="ECO:0007669"/>
    <property type="project" value="TreeGrafter"/>
</dbReference>
<dbReference type="InterPro" id="IPR006133">
    <property type="entry name" value="DNA-dir_DNA_pol_B_exonuc"/>
</dbReference>
<gene>
    <name evidence="6" type="ORF">AMORRO_LOCUS13341</name>
</gene>
<dbReference type="SUPFAM" id="SSF53098">
    <property type="entry name" value="Ribonuclease H-like"/>
    <property type="match status" value="1"/>
</dbReference>
<comment type="catalytic activity">
    <reaction evidence="2">
        <text>DNA(n) + a 2'-deoxyribonucleoside 5'-triphosphate = DNA(n+1) + diphosphate</text>
        <dbReference type="Rhea" id="RHEA:22508"/>
        <dbReference type="Rhea" id="RHEA-COMP:17339"/>
        <dbReference type="Rhea" id="RHEA-COMP:17340"/>
        <dbReference type="ChEBI" id="CHEBI:33019"/>
        <dbReference type="ChEBI" id="CHEBI:61560"/>
        <dbReference type="ChEBI" id="CHEBI:173112"/>
        <dbReference type="EC" id="2.7.7.7"/>
    </reaction>
</comment>
<dbReference type="EMBL" id="CAJVPV010022495">
    <property type="protein sequence ID" value="CAG8721053.1"/>
    <property type="molecule type" value="Genomic_DNA"/>
</dbReference>
<proteinExistence type="predicted"/>
<comment type="caution">
    <text evidence="6">The sequence shown here is derived from an EMBL/GenBank/DDBJ whole genome shotgun (WGS) entry which is preliminary data.</text>
</comment>
<dbReference type="Gene3D" id="3.30.420.10">
    <property type="entry name" value="Ribonuclease H-like superfamily/Ribonuclease H"/>
    <property type="match status" value="1"/>
</dbReference>
<dbReference type="GO" id="GO:0008296">
    <property type="term" value="F:3'-5'-DNA exonuclease activity"/>
    <property type="evidence" value="ECO:0007669"/>
    <property type="project" value="TreeGrafter"/>
</dbReference>